<feature type="non-terminal residue" evidence="8">
    <location>
        <position position="1"/>
    </location>
</feature>
<comment type="pathway">
    <text evidence="1">tRNA modification; wybutosine-tRNA(Phe) biosynthesis.</text>
</comment>
<dbReference type="GO" id="GO:0102522">
    <property type="term" value="F:tRNA 4-demethylwyosine alpha-amino-alpha-carboxypropyltransferase activity"/>
    <property type="evidence" value="ECO:0007669"/>
    <property type="project" value="UniProtKB-EC"/>
</dbReference>
<dbReference type="InterPro" id="IPR030382">
    <property type="entry name" value="MeTrfase_TRM5/TYW2"/>
</dbReference>
<dbReference type="EMBL" id="NMUH01000854">
    <property type="protein sequence ID" value="MQL85848.1"/>
    <property type="molecule type" value="Genomic_DNA"/>
</dbReference>
<evidence type="ECO:0000256" key="5">
    <source>
        <dbReference type="ARBA" id="ARBA00022694"/>
    </source>
</evidence>
<evidence type="ECO:0000259" key="7">
    <source>
        <dbReference type="PROSITE" id="PS51684"/>
    </source>
</evidence>
<keyword evidence="3" id="KW-0808">Transferase</keyword>
<dbReference type="CDD" id="cd02440">
    <property type="entry name" value="AdoMet_MTases"/>
    <property type="match status" value="1"/>
</dbReference>
<dbReference type="EC" id="2.5.1.114" evidence="2"/>
<reference evidence="8" key="1">
    <citation type="submission" date="2017-07" db="EMBL/GenBank/DDBJ databases">
        <title>Taro Niue Genome Assembly and Annotation.</title>
        <authorList>
            <person name="Atibalentja N."/>
            <person name="Keating K."/>
            <person name="Fields C.J."/>
        </authorList>
    </citation>
    <scope>NUCLEOTIDE SEQUENCE</scope>
    <source>
        <strain evidence="8">Niue_2</strain>
        <tissue evidence="8">Leaf</tissue>
    </source>
</reference>
<comment type="caution">
    <text evidence="8">The sequence shown here is derived from an EMBL/GenBank/DDBJ whole genome shotgun (WGS) entry which is preliminary data.</text>
</comment>
<feature type="domain" description="SAM-dependent methyltransferase TRM5/TYW2-type" evidence="7">
    <location>
        <begin position="1"/>
        <end position="178"/>
    </location>
</feature>
<name>A0A843UQU2_COLES</name>
<evidence type="ECO:0000256" key="4">
    <source>
        <dbReference type="ARBA" id="ARBA00022691"/>
    </source>
</evidence>
<accession>A0A843UQU2</accession>
<dbReference type="PROSITE" id="PS51684">
    <property type="entry name" value="SAM_MT_TRM5_TYW2"/>
    <property type="match status" value="1"/>
</dbReference>
<dbReference type="InterPro" id="IPR029063">
    <property type="entry name" value="SAM-dependent_MTases_sf"/>
</dbReference>
<evidence type="ECO:0000313" key="9">
    <source>
        <dbReference type="Proteomes" id="UP000652761"/>
    </source>
</evidence>
<evidence type="ECO:0000313" key="8">
    <source>
        <dbReference type="EMBL" id="MQL85848.1"/>
    </source>
</evidence>
<dbReference type="Pfam" id="PF02475">
    <property type="entry name" value="TRM5-TYW2_MTfase"/>
    <property type="match status" value="1"/>
</dbReference>
<dbReference type="AlphaFoldDB" id="A0A843UQU2"/>
<dbReference type="PANTHER" id="PTHR23245">
    <property type="entry name" value="TRNA METHYLTRANSFERASE"/>
    <property type="match status" value="1"/>
</dbReference>
<proteinExistence type="predicted"/>
<protein>
    <recommendedName>
        <fullName evidence="2">tRNA(Phe) (4-demethylwyosine(37)-C(7)) aminocarboxypropyltransferase</fullName>
        <ecNumber evidence="2">2.5.1.114</ecNumber>
    </recommendedName>
</protein>
<comment type="catalytic activity">
    <reaction evidence="6">
        <text>4-demethylwyosine(37) in tRNA(Phe) + S-adenosyl-L-methionine = 4-demethyl-7-[(3S)-3-amino-3-carboxypropyl]wyosine(37) in tRNA(Phe) + S-methyl-5'-thioadenosine + H(+)</text>
        <dbReference type="Rhea" id="RHEA:36355"/>
        <dbReference type="Rhea" id="RHEA-COMP:10164"/>
        <dbReference type="Rhea" id="RHEA-COMP:10378"/>
        <dbReference type="ChEBI" id="CHEBI:15378"/>
        <dbReference type="ChEBI" id="CHEBI:17509"/>
        <dbReference type="ChEBI" id="CHEBI:59789"/>
        <dbReference type="ChEBI" id="CHEBI:64315"/>
        <dbReference type="ChEBI" id="CHEBI:73550"/>
        <dbReference type="EC" id="2.5.1.114"/>
    </reaction>
</comment>
<evidence type="ECO:0000256" key="6">
    <source>
        <dbReference type="ARBA" id="ARBA00049400"/>
    </source>
</evidence>
<keyword evidence="5" id="KW-0819">tRNA processing</keyword>
<dbReference type="Gene3D" id="3.40.50.150">
    <property type="entry name" value="Vaccinia Virus protein VP39"/>
    <property type="match status" value="1"/>
</dbReference>
<dbReference type="InterPro" id="IPR056743">
    <property type="entry name" value="TRM5-TYW2-like_MTfase"/>
</dbReference>
<dbReference type="GO" id="GO:0005737">
    <property type="term" value="C:cytoplasm"/>
    <property type="evidence" value="ECO:0007669"/>
    <property type="project" value="TreeGrafter"/>
</dbReference>
<evidence type="ECO:0000256" key="1">
    <source>
        <dbReference type="ARBA" id="ARBA00004797"/>
    </source>
</evidence>
<evidence type="ECO:0000256" key="2">
    <source>
        <dbReference type="ARBA" id="ARBA00012265"/>
    </source>
</evidence>
<dbReference type="PANTHER" id="PTHR23245:SF25">
    <property type="entry name" value="TRNA WYBUTOSINE-SYNTHESIZING PROTEIN 2 HOMOLOG"/>
    <property type="match status" value="1"/>
</dbReference>
<organism evidence="8 9">
    <name type="scientific">Colocasia esculenta</name>
    <name type="common">Wild taro</name>
    <name type="synonym">Arum esculentum</name>
    <dbReference type="NCBI Taxonomy" id="4460"/>
    <lineage>
        <taxon>Eukaryota</taxon>
        <taxon>Viridiplantae</taxon>
        <taxon>Streptophyta</taxon>
        <taxon>Embryophyta</taxon>
        <taxon>Tracheophyta</taxon>
        <taxon>Spermatophyta</taxon>
        <taxon>Magnoliopsida</taxon>
        <taxon>Liliopsida</taxon>
        <taxon>Araceae</taxon>
        <taxon>Aroideae</taxon>
        <taxon>Colocasieae</taxon>
        <taxon>Colocasia</taxon>
    </lineage>
</organism>
<evidence type="ECO:0000256" key="3">
    <source>
        <dbReference type="ARBA" id="ARBA00022679"/>
    </source>
</evidence>
<dbReference type="GO" id="GO:0031591">
    <property type="term" value="P:wybutosine biosynthetic process"/>
    <property type="evidence" value="ECO:0007669"/>
    <property type="project" value="TreeGrafter"/>
</dbReference>
<dbReference type="SUPFAM" id="SSF53335">
    <property type="entry name" value="S-adenosyl-L-methionine-dependent methyltransferases"/>
    <property type="match status" value="1"/>
</dbReference>
<dbReference type="GO" id="GO:0030488">
    <property type="term" value="P:tRNA methylation"/>
    <property type="evidence" value="ECO:0007669"/>
    <property type="project" value="TreeGrafter"/>
</dbReference>
<dbReference type="Proteomes" id="UP000652761">
    <property type="component" value="Unassembled WGS sequence"/>
</dbReference>
<sequence>MQYCRDPLTQNYKCLHGERGRILPTGTRDSTLEILVGEDGWVTHHENGILYSFDASKCMFSSGNFSEKLRIARLDCKDEVIVDLFAGIGYFVLPFLVRARARFVYACEWNPHALEALRHNLKINLVADRCHVLEGDSRMTAPKVANPARLLGQADVACDMMAVRGSRRRQVTSGVGGI</sequence>
<gene>
    <name evidence="8" type="ORF">Taro_018369</name>
</gene>
<keyword evidence="9" id="KW-1185">Reference proteome</keyword>
<dbReference type="GO" id="GO:0008175">
    <property type="term" value="F:tRNA methyltransferase activity"/>
    <property type="evidence" value="ECO:0007669"/>
    <property type="project" value="TreeGrafter"/>
</dbReference>
<dbReference type="OrthoDB" id="263283at2759"/>
<keyword evidence="4" id="KW-0949">S-adenosyl-L-methionine</keyword>